<evidence type="ECO:0000256" key="1">
    <source>
        <dbReference type="SAM" id="Phobius"/>
    </source>
</evidence>
<comment type="caution">
    <text evidence="2">The sequence shown here is derived from an EMBL/GenBank/DDBJ whole genome shotgun (WGS) entry which is preliminary data.</text>
</comment>
<dbReference type="EMBL" id="VIVK01000001">
    <property type="protein sequence ID" value="TWD82688.1"/>
    <property type="molecule type" value="Genomic_DNA"/>
</dbReference>
<feature type="transmembrane region" description="Helical" evidence="1">
    <location>
        <begin position="157"/>
        <end position="178"/>
    </location>
</feature>
<keyword evidence="1" id="KW-0812">Transmembrane</keyword>
<evidence type="ECO:0008006" key="4">
    <source>
        <dbReference type="Google" id="ProtNLM"/>
    </source>
</evidence>
<reference evidence="2 3" key="1">
    <citation type="submission" date="2019-06" db="EMBL/GenBank/DDBJ databases">
        <title>Sequencing the genomes of 1000 actinobacteria strains.</title>
        <authorList>
            <person name="Klenk H.-P."/>
        </authorList>
    </citation>
    <scope>NUCLEOTIDE SEQUENCE [LARGE SCALE GENOMIC DNA]</scope>
    <source>
        <strain evidence="2 3">DSM 24683</strain>
    </source>
</reference>
<feature type="transmembrane region" description="Helical" evidence="1">
    <location>
        <begin position="198"/>
        <end position="222"/>
    </location>
</feature>
<feature type="transmembrane region" description="Helical" evidence="1">
    <location>
        <begin position="126"/>
        <end position="150"/>
    </location>
</feature>
<dbReference type="InterPro" id="IPR049713">
    <property type="entry name" value="Pr6Pr-like"/>
</dbReference>
<feature type="transmembrane region" description="Helical" evidence="1">
    <location>
        <begin position="67"/>
        <end position="88"/>
    </location>
</feature>
<accession>A0A561BV11</accession>
<dbReference type="Proteomes" id="UP000318380">
    <property type="component" value="Unassembled WGS sequence"/>
</dbReference>
<dbReference type="AlphaFoldDB" id="A0A561BV11"/>
<name>A0A561BV11_9ACTN</name>
<keyword evidence="1" id="KW-1133">Transmembrane helix</keyword>
<sequence length="240" mass="25826">MECMTESAVRSGQTTAYSVSRVWHGAIAAVILASLCIQLVLLFSGGADANSGDVGGELGVATRLWRLFSYFTIQSNLIVLAVALVLAARPLSDGRTWRVVRLDSLLGIVITGLVFAIVLAPQVHLTGAALVATIGFHYVSPWATLAAWLIFGPRPRLTWSVVAAAFVWPLCWLIYIFTQGAFTDWYPYPFLDVTELGFAVAVRNALAVLVIGLVLAAILKLADAKLRAVRLDAGDQDIRG</sequence>
<keyword evidence="3" id="KW-1185">Reference proteome</keyword>
<feature type="transmembrane region" description="Helical" evidence="1">
    <location>
        <begin position="100"/>
        <end position="120"/>
    </location>
</feature>
<feature type="transmembrane region" description="Helical" evidence="1">
    <location>
        <begin position="21"/>
        <end position="47"/>
    </location>
</feature>
<keyword evidence="1" id="KW-0472">Membrane</keyword>
<proteinExistence type="predicted"/>
<organism evidence="2 3">
    <name type="scientific">Kribbella amoyensis</name>
    <dbReference type="NCBI Taxonomy" id="996641"/>
    <lineage>
        <taxon>Bacteria</taxon>
        <taxon>Bacillati</taxon>
        <taxon>Actinomycetota</taxon>
        <taxon>Actinomycetes</taxon>
        <taxon>Propionibacteriales</taxon>
        <taxon>Kribbellaceae</taxon>
        <taxon>Kribbella</taxon>
    </lineage>
</organism>
<gene>
    <name evidence="2" type="ORF">FB561_3828</name>
</gene>
<protein>
    <recommendedName>
        <fullName evidence="4">FAR-17a/AIG1-like protein</fullName>
    </recommendedName>
</protein>
<evidence type="ECO:0000313" key="3">
    <source>
        <dbReference type="Proteomes" id="UP000318380"/>
    </source>
</evidence>
<evidence type="ECO:0000313" key="2">
    <source>
        <dbReference type="EMBL" id="TWD82688.1"/>
    </source>
</evidence>
<dbReference type="NCBIfam" id="NF038065">
    <property type="entry name" value="Pr6Pr"/>
    <property type="match status" value="1"/>
</dbReference>